<comment type="similarity">
    <text evidence="1">Belongs to the 'phage' integrase family.</text>
</comment>
<evidence type="ECO:0000256" key="3">
    <source>
        <dbReference type="ARBA" id="ARBA00023125"/>
    </source>
</evidence>
<evidence type="ECO:0000259" key="6">
    <source>
        <dbReference type="PROSITE" id="PS51898"/>
    </source>
</evidence>
<name>A0ABV2RY29_BRAJP</name>
<evidence type="ECO:0000256" key="4">
    <source>
        <dbReference type="ARBA" id="ARBA00023172"/>
    </source>
</evidence>
<dbReference type="Gene3D" id="1.10.150.130">
    <property type="match status" value="1"/>
</dbReference>
<dbReference type="InterPro" id="IPR050090">
    <property type="entry name" value="Tyrosine_recombinase_XerCD"/>
</dbReference>
<evidence type="ECO:0000256" key="2">
    <source>
        <dbReference type="ARBA" id="ARBA00022908"/>
    </source>
</evidence>
<dbReference type="InterPro" id="IPR013762">
    <property type="entry name" value="Integrase-like_cat_sf"/>
</dbReference>
<keyword evidence="2" id="KW-0229">DNA integration</keyword>
<keyword evidence="4" id="KW-0233">DNA recombination</keyword>
<keyword evidence="9" id="KW-1185">Reference proteome</keyword>
<dbReference type="RefSeq" id="WP_354268950.1">
    <property type="nucleotide sequence ID" value="NZ_JBEPTQ010000002.1"/>
</dbReference>
<protein>
    <submittedName>
        <fullName evidence="8">Integrase</fullName>
    </submittedName>
</protein>
<dbReference type="CDD" id="cd01189">
    <property type="entry name" value="INT_ICEBs1_C_like"/>
    <property type="match status" value="1"/>
</dbReference>
<dbReference type="InterPro" id="IPR010998">
    <property type="entry name" value="Integrase_recombinase_N"/>
</dbReference>
<dbReference type="PROSITE" id="PS51900">
    <property type="entry name" value="CB"/>
    <property type="match status" value="1"/>
</dbReference>
<evidence type="ECO:0000313" key="8">
    <source>
        <dbReference type="EMBL" id="MET4721804.1"/>
    </source>
</evidence>
<dbReference type="PANTHER" id="PTHR30349">
    <property type="entry name" value="PHAGE INTEGRASE-RELATED"/>
    <property type="match status" value="1"/>
</dbReference>
<evidence type="ECO:0000256" key="5">
    <source>
        <dbReference type="PROSITE-ProRule" id="PRU01248"/>
    </source>
</evidence>
<evidence type="ECO:0000256" key="1">
    <source>
        <dbReference type="ARBA" id="ARBA00008857"/>
    </source>
</evidence>
<sequence length="373" mass="41832">MKGNITKRGKNSWRLKFDAGRDEKGERKTQFVTFRGTKREAQVKMAELIASVSQQTYVEPHKLTVAEWVRGRVDHWEASGDISARTAERYRQLVEHQIAPQIGAKLLQKLRTLDIEEWHTTLRTGGRVRGKGELSARTIGHAHRVLGKAMRDAVKHEKVFKNVVALESAPKVPDEEMEIVQDVPAFVEKIRGHRLFAMGMVGLFTGMRIGEVLALRWGRVDLDAKVIKVVEALEETKAHRIRFKAPKSKAGRRDLTLPDALVDALREFRREQLELRVKLGAGKLPDDALLFSNLEGEPRSPSSASRAWSDGTGVGFHNLRHTHASQLIDGDVDIVTISKRLGHAKPDITLRIYAHLFKKTDAKAAAAINAALR</sequence>
<feature type="domain" description="Core-binding (CB)" evidence="7">
    <location>
        <begin position="63"/>
        <end position="154"/>
    </location>
</feature>
<accession>A0ABV2RY29</accession>
<feature type="domain" description="Tyr recombinase" evidence="6">
    <location>
        <begin position="168"/>
        <end position="366"/>
    </location>
</feature>
<dbReference type="Pfam" id="PF00589">
    <property type="entry name" value="Phage_integrase"/>
    <property type="match status" value="1"/>
</dbReference>
<dbReference type="EMBL" id="JBEPTQ010000002">
    <property type="protein sequence ID" value="MET4721804.1"/>
    <property type="molecule type" value="Genomic_DNA"/>
</dbReference>
<dbReference type="PROSITE" id="PS51898">
    <property type="entry name" value="TYR_RECOMBINASE"/>
    <property type="match status" value="1"/>
</dbReference>
<keyword evidence="3 5" id="KW-0238">DNA-binding</keyword>
<dbReference type="Proteomes" id="UP001549291">
    <property type="component" value="Unassembled WGS sequence"/>
</dbReference>
<proteinExistence type="inferred from homology"/>
<dbReference type="InterPro" id="IPR002104">
    <property type="entry name" value="Integrase_catalytic"/>
</dbReference>
<comment type="caution">
    <text evidence="8">The sequence shown here is derived from an EMBL/GenBank/DDBJ whole genome shotgun (WGS) entry which is preliminary data.</text>
</comment>
<organism evidence="8 9">
    <name type="scientific">Bradyrhizobium japonicum</name>
    <dbReference type="NCBI Taxonomy" id="375"/>
    <lineage>
        <taxon>Bacteria</taxon>
        <taxon>Pseudomonadati</taxon>
        <taxon>Pseudomonadota</taxon>
        <taxon>Alphaproteobacteria</taxon>
        <taxon>Hyphomicrobiales</taxon>
        <taxon>Nitrobacteraceae</taxon>
        <taxon>Bradyrhizobium</taxon>
    </lineage>
</organism>
<dbReference type="InterPro" id="IPR011010">
    <property type="entry name" value="DNA_brk_join_enz"/>
</dbReference>
<reference evidence="8 9" key="1">
    <citation type="submission" date="2024-06" db="EMBL/GenBank/DDBJ databases">
        <title>Genomic Encyclopedia of Type Strains, Phase V (KMG-V): Genome sequencing to study the core and pangenomes of soil and plant-associated prokaryotes.</title>
        <authorList>
            <person name="Whitman W."/>
        </authorList>
    </citation>
    <scope>NUCLEOTIDE SEQUENCE [LARGE SCALE GENOMIC DNA]</scope>
    <source>
        <strain evidence="8 9">USDA 160</strain>
    </source>
</reference>
<dbReference type="Gene3D" id="1.10.443.10">
    <property type="entry name" value="Intergrase catalytic core"/>
    <property type="match status" value="1"/>
</dbReference>
<dbReference type="InterPro" id="IPR044068">
    <property type="entry name" value="CB"/>
</dbReference>
<evidence type="ECO:0000313" key="9">
    <source>
        <dbReference type="Proteomes" id="UP001549291"/>
    </source>
</evidence>
<dbReference type="PANTHER" id="PTHR30349:SF64">
    <property type="entry name" value="PROPHAGE INTEGRASE INTD-RELATED"/>
    <property type="match status" value="1"/>
</dbReference>
<evidence type="ECO:0000259" key="7">
    <source>
        <dbReference type="PROSITE" id="PS51900"/>
    </source>
</evidence>
<dbReference type="SUPFAM" id="SSF56349">
    <property type="entry name" value="DNA breaking-rejoining enzymes"/>
    <property type="match status" value="1"/>
</dbReference>
<gene>
    <name evidence="8" type="ORF">ABIF63_005910</name>
</gene>